<reference evidence="3 4" key="1">
    <citation type="journal article" date="2013" name="Antonie Van Leeuwenhoek">
        <title>Actinoplanes hulinensis sp. nov., a novel actinomycete isolated from soybean root (Glycine max (L.) Merr).</title>
        <authorList>
            <person name="Shen Y."/>
            <person name="Liu C."/>
            <person name="Wang X."/>
            <person name="Zhao J."/>
            <person name="Jia F."/>
            <person name="Zhang Y."/>
            <person name="Wang L."/>
            <person name="Yang D."/>
            <person name="Xiang W."/>
        </authorList>
    </citation>
    <scope>NUCLEOTIDE SEQUENCE [LARGE SCALE GENOMIC DNA]</scope>
    <source>
        <strain evidence="3 4">NEAU-M9</strain>
    </source>
</reference>
<dbReference type="InterPro" id="IPR029058">
    <property type="entry name" value="AB_hydrolase_fold"/>
</dbReference>
<dbReference type="EMBL" id="JAHXZI010000014">
    <property type="protein sequence ID" value="MBW6437220.1"/>
    <property type="molecule type" value="Genomic_DNA"/>
</dbReference>
<dbReference type="Gene3D" id="3.40.50.1820">
    <property type="entry name" value="alpha/beta hydrolase"/>
    <property type="match status" value="1"/>
</dbReference>
<protein>
    <submittedName>
        <fullName evidence="3">Alpha/beta hydrolase</fullName>
    </submittedName>
</protein>
<sequence>MFPPHQNDPRMYGVPEPVTENGHLIWRDAGFGWMPGVRALTLDLYRPSGGGPHPLLIWIHGGAWLLGNKGEAPMLAHGRITERLLENGYAVARVTYRLSAEAKMPAQLHDVKAAVRWLRHHAAALGLDQGRFGAWGESAGGHLASMLALTGDDPTLVGDVGILGVSDAIQSAIIWYGPGNLLSMAAQNHPRGTQDHDAADSPESLLIGGPVQQLPAAAAAASPVSYVSAAAPPMLLVHGDEDRVVPAGQTRELYDRLHAAGAPVTLRLVTGADHGLTGADLPAEVTAALAHLDRTLRAPVLP</sequence>
<feature type="domain" description="BD-FAE-like" evidence="2">
    <location>
        <begin position="42"/>
        <end position="257"/>
    </location>
</feature>
<dbReference type="PANTHER" id="PTHR48081:SF13">
    <property type="entry name" value="ALPHA_BETA HYDROLASE"/>
    <property type="match status" value="1"/>
</dbReference>
<accession>A0ABS7B8A0</accession>
<keyword evidence="1 3" id="KW-0378">Hydrolase</keyword>
<organism evidence="3 4">
    <name type="scientific">Actinoplanes hulinensis</name>
    <dbReference type="NCBI Taxonomy" id="1144547"/>
    <lineage>
        <taxon>Bacteria</taxon>
        <taxon>Bacillati</taxon>
        <taxon>Actinomycetota</taxon>
        <taxon>Actinomycetes</taxon>
        <taxon>Micromonosporales</taxon>
        <taxon>Micromonosporaceae</taxon>
        <taxon>Actinoplanes</taxon>
    </lineage>
</organism>
<name>A0ABS7B8A0_9ACTN</name>
<dbReference type="GO" id="GO:0016787">
    <property type="term" value="F:hydrolase activity"/>
    <property type="evidence" value="ECO:0007669"/>
    <property type="project" value="UniProtKB-KW"/>
</dbReference>
<dbReference type="InterPro" id="IPR049492">
    <property type="entry name" value="BD-FAE-like_dom"/>
</dbReference>
<evidence type="ECO:0000313" key="4">
    <source>
        <dbReference type="Proteomes" id="UP001519863"/>
    </source>
</evidence>
<dbReference type="PANTHER" id="PTHR48081">
    <property type="entry name" value="AB HYDROLASE SUPERFAMILY PROTEIN C4A8.06C"/>
    <property type="match status" value="1"/>
</dbReference>
<comment type="caution">
    <text evidence="3">The sequence shown here is derived from an EMBL/GenBank/DDBJ whole genome shotgun (WGS) entry which is preliminary data.</text>
</comment>
<dbReference type="SUPFAM" id="SSF53474">
    <property type="entry name" value="alpha/beta-Hydrolases"/>
    <property type="match status" value="1"/>
</dbReference>
<evidence type="ECO:0000259" key="2">
    <source>
        <dbReference type="Pfam" id="PF20434"/>
    </source>
</evidence>
<evidence type="ECO:0000313" key="3">
    <source>
        <dbReference type="EMBL" id="MBW6437220.1"/>
    </source>
</evidence>
<gene>
    <name evidence="3" type="ORF">KZ829_26140</name>
</gene>
<dbReference type="Pfam" id="PF20434">
    <property type="entry name" value="BD-FAE"/>
    <property type="match status" value="1"/>
</dbReference>
<dbReference type="Proteomes" id="UP001519863">
    <property type="component" value="Unassembled WGS sequence"/>
</dbReference>
<dbReference type="InterPro" id="IPR050300">
    <property type="entry name" value="GDXG_lipolytic_enzyme"/>
</dbReference>
<keyword evidence="4" id="KW-1185">Reference proteome</keyword>
<proteinExistence type="predicted"/>
<evidence type="ECO:0000256" key="1">
    <source>
        <dbReference type="ARBA" id="ARBA00022801"/>
    </source>
</evidence>
<dbReference type="RefSeq" id="WP_220146556.1">
    <property type="nucleotide sequence ID" value="NZ_JAHXZI010000014.1"/>
</dbReference>